<feature type="transmembrane region" description="Helical" evidence="1">
    <location>
        <begin position="100"/>
        <end position="125"/>
    </location>
</feature>
<dbReference type="Proteomes" id="UP000717624">
    <property type="component" value="Unassembled WGS sequence"/>
</dbReference>
<keyword evidence="3" id="KW-1185">Reference proteome</keyword>
<proteinExistence type="predicted"/>
<comment type="caution">
    <text evidence="2">The sequence shown here is derived from an EMBL/GenBank/DDBJ whole genome shotgun (WGS) entry which is preliminary data.</text>
</comment>
<protein>
    <submittedName>
        <fullName evidence="2">Uncharacterized protein YybS (DUF2232 family)</fullName>
    </submittedName>
</protein>
<name>A0A938Y4H5_9BACL</name>
<accession>A0A938Y4H5</accession>
<feature type="transmembrane region" description="Helical" evidence="1">
    <location>
        <begin position="248"/>
        <end position="267"/>
    </location>
</feature>
<sequence>MPTRGRQLVELALVFIIAFALLIIGTTTYIGMVALLLVPTPFIYLARQHRLRERVIPVFLFILASLLLLGPLGAFAALFLGLLGTVMGHFYRNRNSGLPAVIAGAATVLGSFLLGLLLLTTVFGFDLAAEMNRAKEVVINEGLRFPVSSPVTDDEWKKSVEQEFDMIQMILPTYFVSSSIVFSVVVHWLSRWLLKLCKYTIPAMPPVREWKFPRSLLIYYFAAMLIMLLMGENMTGSFWERAFLNLKVLLDIVFTIQGVSFCFFAFYLKRWRILGPLLVVFLFIFPLLTYILSILGIFDLGLNFRKRLETRVKRS</sequence>
<dbReference type="PANTHER" id="PTHR41324">
    <property type="entry name" value="MEMBRANE PROTEIN-RELATED"/>
    <property type="match status" value="1"/>
</dbReference>
<feature type="transmembrane region" description="Helical" evidence="1">
    <location>
        <begin position="166"/>
        <end position="189"/>
    </location>
</feature>
<dbReference type="InterPro" id="IPR018710">
    <property type="entry name" value="DUF2232"/>
</dbReference>
<keyword evidence="1" id="KW-0472">Membrane</keyword>
<dbReference type="AlphaFoldDB" id="A0A938Y4H5"/>
<evidence type="ECO:0000313" key="3">
    <source>
        <dbReference type="Proteomes" id="UP000717624"/>
    </source>
</evidence>
<feature type="transmembrane region" description="Helical" evidence="1">
    <location>
        <begin position="58"/>
        <end position="80"/>
    </location>
</feature>
<gene>
    <name evidence="2" type="ORF">JOD01_003453</name>
</gene>
<evidence type="ECO:0000313" key="2">
    <source>
        <dbReference type="EMBL" id="MBM7591801.1"/>
    </source>
</evidence>
<feature type="transmembrane region" description="Helical" evidence="1">
    <location>
        <begin position="273"/>
        <end position="298"/>
    </location>
</feature>
<feature type="transmembrane region" description="Helical" evidence="1">
    <location>
        <begin position="12"/>
        <end position="38"/>
    </location>
</feature>
<organism evidence="2 3">
    <name type="scientific">Brevibacillus fulvus</name>
    <dbReference type="NCBI Taxonomy" id="1125967"/>
    <lineage>
        <taxon>Bacteria</taxon>
        <taxon>Bacillati</taxon>
        <taxon>Bacillota</taxon>
        <taxon>Bacilli</taxon>
        <taxon>Bacillales</taxon>
        <taxon>Paenibacillaceae</taxon>
        <taxon>Brevibacillus</taxon>
    </lineage>
</organism>
<keyword evidence="1" id="KW-1133">Transmembrane helix</keyword>
<dbReference type="RefSeq" id="WP_204519487.1">
    <property type="nucleotide sequence ID" value="NZ_BAABIN010000036.1"/>
</dbReference>
<feature type="transmembrane region" description="Helical" evidence="1">
    <location>
        <begin position="217"/>
        <end position="236"/>
    </location>
</feature>
<dbReference type="Pfam" id="PF09991">
    <property type="entry name" value="DUF2232"/>
    <property type="match status" value="1"/>
</dbReference>
<reference evidence="2" key="1">
    <citation type="submission" date="2021-01" db="EMBL/GenBank/DDBJ databases">
        <title>Genomic Encyclopedia of Type Strains, Phase IV (KMG-IV): sequencing the most valuable type-strain genomes for metagenomic binning, comparative biology and taxonomic classification.</title>
        <authorList>
            <person name="Goeker M."/>
        </authorList>
    </citation>
    <scope>NUCLEOTIDE SEQUENCE</scope>
    <source>
        <strain evidence="2">DSM 25523</strain>
    </source>
</reference>
<evidence type="ECO:0000256" key="1">
    <source>
        <dbReference type="SAM" id="Phobius"/>
    </source>
</evidence>
<keyword evidence="1" id="KW-0812">Transmembrane</keyword>
<dbReference type="EMBL" id="JAFBEB010000015">
    <property type="protein sequence ID" value="MBM7591801.1"/>
    <property type="molecule type" value="Genomic_DNA"/>
</dbReference>
<dbReference type="PANTHER" id="PTHR41324:SF1">
    <property type="entry name" value="DUF2232 DOMAIN-CONTAINING PROTEIN"/>
    <property type="match status" value="1"/>
</dbReference>